<dbReference type="GeneID" id="84807112"/>
<dbReference type="RefSeq" id="WP_002670214.1">
    <property type="nucleotide sequence ID" value="NZ_CAUPZR010000001.1"/>
</dbReference>
<dbReference type="AlphaFoldDB" id="A0A250FN70"/>
<dbReference type="PANTHER" id="PTHR36849:SF1">
    <property type="entry name" value="CYTOPLASMIC PROTEIN"/>
    <property type="match status" value="1"/>
</dbReference>
<accession>A0A250FN70</accession>
<proteinExistence type="predicted"/>
<dbReference type="Proteomes" id="UP000217250">
    <property type="component" value="Chromosome"/>
</dbReference>
<dbReference type="Pfam" id="PF22752">
    <property type="entry name" value="DUF488-N3i"/>
    <property type="match status" value="1"/>
</dbReference>
<dbReference type="OrthoDB" id="9790745at2"/>
<dbReference type="PANTHER" id="PTHR36849">
    <property type="entry name" value="CYTOPLASMIC PROTEIN-RELATED"/>
    <property type="match status" value="1"/>
</dbReference>
<evidence type="ECO:0000313" key="2">
    <source>
        <dbReference type="Proteomes" id="UP000217250"/>
    </source>
</evidence>
<evidence type="ECO:0000313" key="1">
    <source>
        <dbReference type="EMBL" id="ATA85825.1"/>
    </source>
</evidence>
<dbReference type="OMA" id="RIYDHEQ"/>
<name>A0A250FN70_9FLAO</name>
<gene>
    <name evidence="1" type="ORF">CGC50_00840</name>
</gene>
<organism evidence="1 2">
    <name type="scientific">Capnocytophaga gingivalis</name>
    <dbReference type="NCBI Taxonomy" id="1017"/>
    <lineage>
        <taxon>Bacteria</taxon>
        <taxon>Pseudomonadati</taxon>
        <taxon>Bacteroidota</taxon>
        <taxon>Flavobacteriia</taxon>
        <taxon>Flavobacteriales</taxon>
        <taxon>Flavobacteriaceae</taxon>
        <taxon>Capnocytophaga</taxon>
    </lineage>
</organism>
<protein>
    <submittedName>
        <fullName evidence="1">DUF488 domain-containing protein</fullName>
    </submittedName>
</protein>
<dbReference type="InterPro" id="IPR052552">
    <property type="entry name" value="YeaO-like"/>
</dbReference>
<sequence>MEIKLKRIYEPKEEADGFRILVDRLYPRGIKKEDLQVDLWDKEIAPSEELRKKFHLENNFESFSKKYLDELSKNPHAADFLQQVKEYPCVTLLTASKEVNYCQLPILKTFIECSLQKKEAN</sequence>
<reference evidence="2" key="1">
    <citation type="submission" date="2017-06" db="EMBL/GenBank/DDBJ databases">
        <title>Capnocytophaga spp. assemblies.</title>
        <authorList>
            <person name="Gulvik C.A."/>
        </authorList>
    </citation>
    <scope>NUCLEOTIDE SEQUENCE [LARGE SCALE GENOMIC DNA]</scope>
    <source>
        <strain evidence="2">H1496</strain>
    </source>
</reference>
<dbReference type="EMBL" id="CP022386">
    <property type="protein sequence ID" value="ATA85825.1"/>
    <property type="molecule type" value="Genomic_DNA"/>
</dbReference>
<dbReference type="KEGG" id="cgh:CGC50_00840"/>